<evidence type="ECO:0000313" key="3">
    <source>
        <dbReference type="Proteomes" id="UP000295371"/>
    </source>
</evidence>
<sequence>MTGQVTTDSTTAEAELLALGALQVRQRFVDRELSPVEYLEVLQRRVDELEPAINATTEQLWEQARTEAAEAERVYRSAAAGEHDGPLPPLLGLPVATKEKHALAGHTLSQGLSFDAARVAGADNDLVARIRSAGGIVHLRTASPEFSCATFTHSPLWGVTRNPWNHDRSPGGSSGGAGAALAAGFTPLATASDIAGSTRLPAAFTGTVGYKAPYGRIPGAPPLSLDTYRGDGPMARSVADTALLASVMAGLSPVDHSSLPNPMSTTDWLQASRPVDLRGIRVALSVRLGDYPVESAVAAATTGLAGKLAEAGAEVVEVQLPWTTERTRETSFTHFGHLLVPAMREATAGHTRELAEYTRRFMEDAEATVARRSFYEGVQLEAQLQSELATAMAGFDVLLCPTSAVGSLAADGQYLDGIDVGGVHLQHYWEAHMTSPFNIANRCPVLAVPSGVGDLGVPTGVQLVGHPHDDRTVLGVGAAIEQLQPWQPLAP</sequence>
<name>A0A4R7IYK5_9ACTN</name>
<gene>
    <name evidence="2" type="ORF">CLV29_2872</name>
</gene>
<keyword evidence="2" id="KW-0808">Transferase</keyword>
<dbReference type="Pfam" id="PF01425">
    <property type="entry name" value="Amidase"/>
    <property type="match status" value="1"/>
</dbReference>
<dbReference type="InterPro" id="IPR036928">
    <property type="entry name" value="AS_sf"/>
</dbReference>
<dbReference type="InterPro" id="IPR052739">
    <property type="entry name" value="FAAH2"/>
</dbReference>
<dbReference type="Gene3D" id="3.90.1300.10">
    <property type="entry name" value="Amidase signature (AS) domain"/>
    <property type="match status" value="1"/>
</dbReference>
<dbReference type="PANTHER" id="PTHR43372:SF4">
    <property type="entry name" value="FATTY-ACID AMIDE HYDROLASE 2"/>
    <property type="match status" value="1"/>
</dbReference>
<proteinExistence type="predicted"/>
<dbReference type="Proteomes" id="UP000295371">
    <property type="component" value="Unassembled WGS sequence"/>
</dbReference>
<dbReference type="GO" id="GO:0012505">
    <property type="term" value="C:endomembrane system"/>
    <property type="evidence" value="ECO:0007669"/>
    <property type="project" value="TreeGrafter"/>
</dbReference>
<accession>A0A4R7IYK5</accession>
<evidence type="ECO:0000259" key="1">
    <source>
        <dbReference type="Pfam" id="PF01425"/>
    </source>
</evidence>
<dbReference type="AlphaFoldDB" id="A0A4R7IYK5"/>
<dbReference type="EMBL" id="SOAW01000003">
    <property type="protein sequence ID" value="TDT29851.1"/>
    <property type="molecule type" value="Genomic_DNA"/>
</dbReference>
<dbReference type="RefSeq" id="WP_133755783.1">
    <property type="nucleotide sequence ID" value="NZ_SOAW01000003.1"/>
</dbReference>
<reference evidence="2 3" key="1">
    <citation type="submission" date="2019-03" db="EMBL/GenBank/DDBJ databases">
        <title>Genomic Encyclopedia of Archaeal and Bacterial Type Strains, Phase II (KMG-II): from individual species to whole genera.</title>
        <authorList>
            <person name="Goeker M."/>
        </authorList>
    </citation>
    <scope>NUCLEOTIDE SEQUENCE [LARGE SCALE GENOMIC DNA]</scope>
    <source>
        <strain evidence="2 3">DSM 24323</strain>
    </source>
</reference>
<feature type="domain" description="Amidase" evidence="1">
    <location>
        <begin position="38"/>
        <end position="474"/>
    </location>
</feature>
<dbReference type="SUPFAM" id="SSF75304">
    <property type="entry name" value="Amidase signature (AS) enzymes"/>
    <property type="match status" value="1"/>
</dbReference>
<protein>
    <submittedName>
        <fullName evidence="2">Aspartyl-tRNA(Asn)/glutamyl-tRNA(Gln) amidotransferase subunit A</fullName>
    </submittedName>
</protein>
<dbReference type="InterPro" id="IPR023631">
    <property type="entry name" value="Amidase_dom"/>
</dbReference>
<evidence type="ECO:0000313" key="2">
    <source>
        <dbReference type="EMBL" id="TDT29851.1"/>
    </source>
</evidence>
<keyword evidence="3" id="KW-1185">Reference proteome</keyword>
<dbReference type="OrthoDB" id="9811471at2"/>
<comment type="caution">
    <text evidence="2">The sequence shown here is derived from an EMBL/GenBank/DDBJ whole genome shotgun (WGS) entry which is preliminary data.</text>
</comment>
<organism evidence="2 3">
    <name type="scientific">Naumannella halotolerans</name>
    <dbReference type="NCBI Taxonomy" id="993414"/>
    <lineage>
        <taxon>Bacteria</taxon>
        <taxon>Bacillati</taxon>
        <taxon>Actinomycetota</taxon>
        <taxon>Actinomycetes</taxon>
        <taxon>Propionibacteriales</taxon>
        <taxon>Propionibacteriaceae</taxon>
        <taxon>Naumannella</taxon>
    </lineage>
</organism>
<dbReference type="PANTHER" id="PTHR43372">
    <property type="entry name" value="FATTY-ACID AMIDE HYDROLASE"/>
    <property type="match status" value="1"/>
</dbReference>
<dbReference type="GO" id="GO:0016740">
    <property type="term" value="F:transferase activity"/>
    <property type="evidence" value="ECO:0007669"/>
    <property type="project" value="UniProtKB-KW"/>
</dbReference>